<dbReference type="GO" id="GO:0005634">
    <property type="term" value="C:nucleus"/>
    <property type="evidence" value="ECO:0007669"/>
    <property type="project" value="UniProtKB-SubCell"/>
</dbReference>
<organism evidence="8 9">
    <name type="scientific">Frankliniella fusca</name>
    <dbReference type="NCBI Taxonomy" id="407009"/>
    <lineage>
        <taxon>Eukaryota</taxon>
        <taxon>Metazoa</taxon>
        <taxon>Ecdysozoa</taxon>
        <taxon>Arthropoda</taxon>
        <taxon>Hexapoda</taxon>
        <taxon>Insecta</taxon>
        <taxon>Pterygota</taxon>
        <taxon>Neoptera</taxon>
        <taxon>Paraneoptera</taxon>
        <taxon>Thysanoptera</taxon>
        <taxon>Terebrantia</taxon>
        <taxon>Thripoidea</taxon>
        <taxon>Thripidae</taxon>
        <taxon>Frankliniella</taxon>
    </lineage>
</organism>
<dbReference type="GO" id="GO:0046983">
    <property type="term" value="F:protein dimerization activity"/>
    <property type="evidence" value="ECO:0007669"/>
    <property type="project" value="InterPro"/>
</dbReference>
<sequence>MEARGNAREDRSLVGKLSHAKPRRSQAASRKTDAFVPTTPIGAPLKYPIGFNLKSTIQEEIKTKFSRIENLKPYTAATVLDPRFKTEGFSNSRNQIQVKDNATSYVEALGAAEGEGPPADGADDGLWAEFDSNVRAHAPLAHQDVAGGLPVEWRQYLNSSLAGRKENPNALSVWKVMKDQYPHVYKVAMRHLCAMATSVPSERLFSHAGLMATQLRNRLSGKNLDMLVFFAQCARKTVFDLVVII</sequence>
<feature type="non-terminal residue" evidence="8">
    <location>
        <position position="245"/>
    </location>
</feature>
<dbReference type="PANTHER" id="PTHR46481:SF10">
    <property type="entry name" value="ZINC FINGER BED DOMAIN-CONTAINING PROTEIN 39"/>
    <property type="match status" value="1"/>
</dbReference>
<name>A0AAE1HJ98_9NEOP</name>
<feature type="compositionally biased region" description="Basic and acidic residues" evidence="6">
    <location>
        <begin position="1"/>
        <end position="13"/>
    </location>
</feature>
<gene>
    <name evidence="8" type="ORF">KUF71_011771</name>
</gene>
<comment type="subcellular location">
    <subcellularLocation>
        <location evidence="1">Nucleus</location>
    </subcellularLocation>
</comment>
<keyword evidence="9" id="KW-1185">Reference proteome</keyword>
<evidence type="ECO:0000313" key="9">
    <source>
        <dbReference type="Proteomes" id="UP001219518"/>
    </source>
</evidence>
<dbReference type="GO" id="GO:0008270">
    <property type="term" value="F:zinc ion binding"/>
    <property type="evidence" value="ECO:0007669"/>
    <property type="project" value="UniProtKB-KW"/>
</dbReference>
<dbReference type="Pfam" id="PF05699">
    <property type="entry name" value="Dimer_Tnp_hAT"/>
    <property type="match status" value="1"/>
</dbReference>
<reference evidence="8" key="1">
    <citation type="submission" date="2021-07" db="EMBL/GenBank/DDBJ databases">
        <authorList>
            <person name="Catto M.A."/>
            <person name="Jacobson A."/>
            <person name="Kennedy G."/>
            <person name="Labadie P."/>
            <person name="Hunt B.G."/>
            <person name="Srinivasan R."/>
        </authorList>
    </citation>
    <scope>NUCLEOTIDE SEQUENCE</scope>
    <source>
        <strain evidence="8">PL_HMW_Pooled</strain>
        <tissue evidence="8">Head</tissue>
    </source>
</reference>
<accession>A0AAE1HJ98</accession>
<keyword evidence="4" id="KW-0862">Zinc</keyword>
<evidence type="ECO:0000256" key="6">
    <source>
        <dbReference type="SAM" id="MobiDB-lite"/>
    </source>
</evidence>
<keyword evidence="3" id="KW-0863">Zinc-finger</keyword>
<evidence type="ECO:0000256" key="1">
    <source>
        <dbReference type="ARBA" id="ARBA00004123"/>
    </source>
</evidence>
<feature type="domain" description="HAT C-terminal dimerisation" evidence="7">
    <location>
        <begin position="153"/>
        <end position="230"/>
    </location>
</feature>
<dbReference type="PANTHER" id="PTHR46481">
    <property type="entry name" value="ZINC FINGER BED DOMAIN-CONTAINING PROTEIN 4"/>
    <property type="match status" value="1"/>
</dbReference>
<reference evidence="8" key="2">
    <citation type="journal article" date="2023" name="BMC Genomics">
        <title>Pest status, molecular evolution, and epigenetic factors derived from the genome assembly of Frankliniella fusca, a thysanopteran phytovirus vector.</title>
        <authorList>
            <person name="Catto M.A."/>
            <person name="Labadie P.E."/>
            <person name="Jacobson A.L."/>
            <person name="Kennedy G.G."/>
            <person name="Srinivasan R."/>
            <person name="Hunt B.G."/>
        </authorList>
    </citation>
    <scope>NUCLEOTIDE SEQUENCE</scope>
    <source>
        <strain evidence="8">PL_HMW_Pooled</strain>
    </source>
</reference>
<keyword evidence="5" id="KW-0539">Nucleus</keyword>
<evidence type="ECO:0000256" key="2">
    <source>
        <dbReference type="ARBA" id="ARBA00022723"/>
    </source>
</evidence>
<evidence type="ECO:0000256" key="5">
    <source>
        <dbReference type="ARBA" id="ARBA00023242"/>
    </source>
</evidence>
<feature type="region of interest" description="Disordered" evidence="6">
    <location>
        <begin position="1"/>
        <end position="33"/>
    </location>
</feature>
<keyword evidence="2" id="KW-0479">Metal-binding</keyword>
<evidence type="ECO:0000259" key="7">
    <source>
        <dbReference type="Pfam" id="PF05699"/>
    </source>
</evidence>
<dbReference type="Proteomes" id="UP001219518">
    <property type="component" value="Unassembled WGS sequence"/>
</dbReference>
<evidence type="ECO:0000313" key="8">
    <source>
        <dbReference type="EMBL" id="KAK3922302.1"/>
    </source>
</evidence>
<dbReference type="AlphaFoldDB" id="A0AAE1HJ98"/>
<protein>
    <submittedName>
        <fullName evidence="8">Zinc finger BED domain-containing protein 4</fullName>
    </submittedName>
</protein>
<dbReference type="SUPFAM" id="SSF53098">
    <property type="entry name" value="Ribonuclease H-like"/>
    <property type="match status" value="1"/>
</dbReference>
<dbReference type="EMBL" id="JAHWGI010001088">
    <property type="protein sequence ID" value="KAK3922302.1"/>
    <property type="molecule type" value="Genomic_DNA"/>
</dbReference>
<proteinExistence type="predicted"/>
<evidence type="ECO:0000256" key="4">
    <source>
        <dbReference type="ARBA" id="ARBA00022833"/>
    </source>
</evidence>
<dbReference type="InterPro" id="IPR008906">
    <property type="entry name" value="HATC_C_dom"/>
</dbReference>
<dbReference type="InterPro" id="IPR012337">
    <property type="entry name" value="RNaseH-like_sf"/>
</dbReference>
<comment type="caution">
    <text evidence="8">The sequence shown here is derived from an EMBL/GenBank/DDBJ whole genome shotgun (WGS) entry which is preliminary data.</text>
</comment>
<evidence type="ECO:0000256" key="3">
    <source>
        <dbReference type="ARBA" id="ARBA00022771"/>
    </source>
</evidence>
<dbReference type="InterPro" id="IPR052035">
    <property type="entry name" value="ZnF_BED_domain_contain"/>
</dbReference>